<dbReference type="GO" id="GO:0046656">
    <property type="term" value="P:folic acid biosynthetic process"/>
    <property type="evidence" value="ECO:0007669"/>
    <property type="project" value="UniProtKB-KW"/>
</dbReference>
<evidence type="ECO:0000256" key="5">
    <source>
        <dbReference type="ARBA" id="ARBA00022679"/>
    </source>
</evidence>
<dbReference type="CDD" id="cd00483">
    <property type="entry name" value="HPPK"/>
    <property type="match status" value="1"/>
</dbReference>
<dbReference type="PANTHER" id="PTHR43071">
    <property type="entry name" value="2-AMINO-4-HYDROXY-6-HYDROXYMETHYLDIHYDROPTERIDINE PYROPHOSPHOKINASE"/>
    <property type="match status" value="1"/>
</dbReference>
<name>A0A926S377_9SPHI</name>
<evidence type="ECO:0000256" key="6">
    <source>
        <dbReference type="ARBA" id="ARBA00022741"/>
    </source>
</evidence>
<evidence type="ECO:0000256" key="12">
    <source>
        <dbReference type="ARBA" id="ARBA00033413"/>
    </source>
</evidence>
<evidence type="ECO:0000256" key="7">
    <source>
        <dbReference type="ARBA" id="ARBA00022777"/>
    </source>
</evidence>
<dbReference type="RefSeq" id="WP_191165041.1">
    <property type="nucleotide sequence ID" value="NZ_JACWMX010000008.1"/>
</dbReference>
<dbReference type="AlphaFoldDB" id="A0A926S377"/>
<keyword evidence="7" id="KW-0418">Kinase</keyword>
<protein>
    <recommendedName>
        <fullName evidence="4">2-amino-4-hydroxy-6-hydroxymethyldihydropteridine pyrophosphokinase</fullName>
        <ecNumber evidence="3">2.7.6.3</ecNumber>
    </recommendedName>
    <alternativeName>
        <fullName evidence="11">6-hydroxymethyl-7,8-dihydropterin pyrophosphokinase</fullName>
    </alternativeName>
    <alternativeName>
        <fullName evidence="12">7,8-dihydro-6-hydroxymethylpterin-pyrophosphokinase</fullName>
    </alternativeName>
</protein>
<evidence type="ECO:0000313" key="15">
    <source>
        <dbReference type="Proteomes" id="UP000619078"/>
    </source>
</evidence>
<sequence length="159" mass="17974">MIDVFLLLGSNLGNRIEYLEKAVELIARDVAPISRSSALYETQSWGKTDEPDYLNQVVELQTGLSAQALLQKVLAIEIAIGRTRHIKWGSRVIDIDILFYGDAVINEPGLVVPHPELHNRRFTLEPLVELVPHLIHPLLKKNILQLKSELKDDLIVNKL</sequence>
<dbReference type="Pfam" id="PF01288">
    <property type="entry name" value="HPPK"/>
    <property type="match status" value="1"/>
</dbReference>
<comment type="similarity">
    <text evidence="2">Belongs to the HPPK family.</text>
</comment>
<evidence type="ECO:0000256" key="3">
    <source>
        <dbReference type="ARBA" id="ARBA00013253"/>
    </source>
</evidence>
<keyword evidence="5 14" id="KW-0808">Transferase</keyword>
<comment type="pathway">
    <text evidence="1">Cofactor biosynthesis; tetrahydrofolate biosynthesis; 2-amino-4-hydroxy-6-hydroxymethyl-7,8-dihydropteridine diphosphate from 7,8-dihydroneopterin triphosphate: step 4/4.</text>
</comment>
<comment type="caution">
    <text evidence="14">The sequence shown here is derived from an EMBL/GenBank/DDBJ whole genome shotgun (WGS) entry which is preliminary data.</text>
</comment>
<dbReference type="SUPFAM" id="SSF55083">
    <property type="entry name" value="6-hydroxymethyl-7,8-dihydropterin pyrophosphokinase, HPPK"/>
    <property type="match status" value="1"/>
</dbReference>
<evidence type="ECO:0000313" key="14">
    <source>
        <dbReference type="EMBL" id="MBD1394928.1"/>
    </source>
</evidence>
<evidence type="ECO:0000256" key="11">
    <source>
        <dbReference type="ARBA" id="ARBA00029766"/>
    </source>
</evidence>
<evidence type="ECO:0000256" key="1">
    <source>
        <dbReference type="ARBA" id="ARBA00005051"/>
    </source>
</evidence>
<accession>A0A926S377</accession>
<dbReference type="NCBIfam" id="TIGR01498">
    <property type="entry name" value="folK"/>
    <property type="match status" value="1"/>
</dbReference>
<dbReference type="PANTHER" id="PTHR43071:SF1">
    <property type="entry name" value="2-AMINO-4-HYDROXY-6-HYDROXYMETHYLDIHYDROPTERIDINE PYROPHOSPHOKINASE"/>
    <property type="match status" value="1"/>
</dbReference>
<gene>
    <name evidence="14" type="primary">folK</name>
    <name evidence="14" type="ORF">IDJ76_17615</name>
</gene>
<dbReference type="EMBL" id="JACWMX010000008">
    <property type="protein sequence ID" value="MBD1394928.1"/>
    <property type="molecule type" value="Genomic_DNA"/>
</dbReference>
<dbReference type="InterPro" id="IPR000550">
    <property type="entry name" value="Hppk"/>
</dbReference>
<dbReference type="GO" id="GO:0016301">
    <property type="term" value="F:kinase activity"/>
    <property type="evidence" value="ECO:0007669"/>
    <property type="project" value="UniProtKB-KW"/>
</dbReference>
<dbReference type="EC" id="2.7.6.3" evidence="3"/>
<dbReference type="PROSITE" id="PS00794">
    <property type="entry name" value="HPPK"/>
    <property type="match status" value="1"/>
</dbReference>
<organism evidence="14 15">
    <name type="scientific">Mucilaginibacter glaciei</name>
    <dbReference type="NCBI Taxonomy" id="2772109"/>
    <lineage>
        <taxon>Bacteria</taxon>
        <taxon>Pseudomonadati</taxon>
        <taxon>Bacteroidota</taxon>
        <taxon>Sphingobacteriia</taxon>
        <taxon>Sphingobacteriales</taxon>
        <taxon>Sphingobacteriaceae</taxon>
        <taxon>Mucilaginibacter</taxon>
    </lineage>
</organism>
<reference evidence="14" key="1">
    <citation type="submission" date="2020-09" db="EMBL/GenBank/DDBJ databases">
        <title>Novel species of Mucilaginibacter isolated from a glacier on the Tibetan Plateau.</title>
        <authorList>
            <person name="Liu Q."/>
            <person name="Xin Y.-H."/>
        </authorList>
    </citation>
    <scope>NUCLEOTIDE SEQUENCE</scope>
    <source>
        <strain evidence="14">ZB1P21</strain>
    </source>
</reference>
<dbReference type="Gene3D" id="3.30.70.560">
    <property type="entry name" value="7,8-Dihydro-6-hydroxymethylpterin-pyrophosphokinase HPPK"/>
    <property type="match status" value="1"/>
</dbReference>
<evidence type="ECO:0000256" key="8">
    <source>
        <dbReference type="ARBA" id="ARBA00022840"/>
    </source>
</evidence>
<dbReference type="GO" id="GO:0005524">
    <property type="term" value="F:ATP binding"/>
    <property type="evidence" value="ECO:0007669"/>
    <property type="project" value="UniProtKB-KW"/>
</dbReference>
<evidence type="ECO:0000256" key="9">
    <source>
        <dbReference type="ARBA" id="ARBA00022909"/>
    </source>
</evidence>
<evidence type="ECO:0000259" key="13">
    <source>
        <dbReference type="PROSITE" id="PS00794"/>
    </source>
</evidence>
<evidence type="ECO:0000256" key="10">
    <source>
        <dbReference type="ARBA" id="ARBA00029409"/>
    </source>
</evidence>
<feature type="domain" description="7,8-dihydro-6-hydroxymethylpterin-pyrophosphokinase" evidence="13">
    <location>
        <begin position="87"/>
        <end position="98"/>
    </location>
</feature>
<keyword evidence="15" id="KW-1185">Reference proteome</keyword>
<dbReference type="Proteomes" id="UP000619078">
    <property type="component" value="Unassembled WGS sequence"/>
</dbReference>
<dbReference type="GO" id="GO:0003848">
    <property type="term" value="F:2-amino-4-hydroxy-6-hydroxymethyldihydropteridine diphosphokinase activity"/>
    <property type="evidence" value="ECO:0007669"/>
    <property type="project" value="UniProtKB-EC"/>
</dbReference>
<evidence type="ECO:0000256" key="2">
    <source>
        <dbReference type="ARBA" id="ARBA00005810"/>
    </source>
</evidence>
<keyword evidence="8" id="KW-0067">ATP-binding</keyword>
<comment type="function">
    <text evidence="10">Catalyzes the transfer of pyrophosphate from adenosine triphosphate (ATP) to 6-hydroxymethyl-7,8-dihydropterin, an enzymatic step in folate biosynthesis pathway.</text>
</comment>
<keyword evidence="9" id="KW-0289">Folate biosynthesis</keyword>
<dbReference type="InterPro" id="IPR035907">
    <property type="entry name" value="Hppk_sf"/>
</dbReference>
<keyword evidence="6" id="KW-0547">Nucleotide-binding</keyword>
<proteinExistence type="inferred from homology"/>
<evidence type="ECO:0000256" key="4">
    <source>
        <dbReference type="ARBA" id="ARBA00016218"/>
    </source>
</evidence>